<organism evidence="2 3">
    <name type="scientific">Coleophoma cylindrospora</name>
    <dbReference type="NCBI Taxonomy" id="1849047"/>
    <lineage>
        <taxon>Eukaryota</taxon>
        <taxon>Fungi</taxon>
        <taxon>Dikarya</taxon>
        <taxon>Ascomycota</taxon>
        <taxon>Pezizomycotina</taxon>
        <taxon>Leotiomycetes</taxon>
        <taxon>Helotiales</taxon>
        <taxon>Dermateaceae</taxon>
        <taxon>Coleophoma</taxon>
    </lineage>
</organism>
<feature type="chain" id="PRO_5017817751" evidence="1">
    <location>
        <begin position="21"/>
        <end position="89"/>
    </location>
</feature>
<name>A0A3D8QXV0_9HELO</name>
<reference evidence="2 3" key="1">
    <citation type="journal article" date="2018" name="IMA Fungus">
        <title>IMA Genome-F 9: Draft genome sequence of Annulohypoxylon stygium, Aspergillus mulundensis, Berkeleyomyces basicola (syn. Thielaviopsis basicola), Ceratocystis smalleyi, two Cercospora beticola strains, Coleophoma cylindrospora, Fusarium fracticaudum, Phialophora cf. hyalina, and Morchella septimelata.</title>
        <authorList>
            <person name="Wingfield B.D."/>
            <person name="Bills G.F."/>
            <person name="Dong Y."/>
            <person name="Huang W."/>
            <person name="Nel W.J."/>
            <person name="Swalarsk-Parry B.S."/>
            <person name="Vaghefi N."/>
            <person name="Wilken P.M."/>
            <person name="An Z."/>
            <person name="de Beer Z.W."/>
            <person name="De Vos L."/>
            <person name="Chen L."/>
            <person name="Duong T.A."/>
            <person name="Gao Y."/>
            <person name="Hammerbacher A."/>
            <person name="Kikkert J.R."/>
            <person name="Li Y."/>
            <person name="Li H."/>
            <person name="Li K."/>
            <person name="Li Q."/>
            <person name="Liu X."/>
            <person name="Ma X."/>
            <person name="Naidoo K."/>
            <person name="Pethybridge S.J."/>
            <person name="Sun J."/>
            <person name="Steenkamp E.T."/>
            <person name="van der Nest M.A."/>
            <person name="van Wyk S."/>
            <person name="Wingfield M.J."/>
            <person name="Xiong C."/>
            <person name="Yue Q."/>
            <person name="Zhang X."/>
        </authorList>
    </citation>
    <scope>NUCLEOTIDE SEQUENCE [LARGE SCALE GENOMIC DNA]</scope>
    <source>
        <strain evidence="2 3">BP6252</strain>
    </source>
</reference>
<protein>
    <submittedName>
        <fullName evidence="2">Uncharacterized protein</fullName>
    </submittedName>
</protein>
<dbReference type="AlphaFoldDB" id="A0A3D8QXV0"/>
<comment type="caution">
    <text evidence="2">The sequence shown here is derived from an EMBL/GenBank/DDBJ whole genome shotgun (WGS) entry which is preliminary data.</text>
</comment>
<keyword evidence="3" id="KW-1185">Reference proteome</keyword>
<keyword evidence="1" id="KW-0732">Signal</keyword>
<evidence type="ECO:0000313" key="2">
    <source>
        <dbReference type="EMBL" id="RDW66364.1"/>
    </source>
</evidence>
<sequence length="89" mass="9319">MQLSMILIAAMAVLVPSTLACSSGQDCCWGGSAGGWKGCMNQHGSLLTEDRAIRCDQLQADWCSNRGVTEAQCSADCCTVSTGRGRSCP</sequence>
<gene>
    <name evidence="2" type="ORF">BP6252_09999</name>
</gene>
<evidence type="ECO:0000256" key="1">
    <source>
        <dbReference type="SAM" id="SignalP"/>
    </source>
</evidence>
<dbReference type="Proteomes" id="UP000256645">
    <property type="component" value="Unassembled WGS sequence"/>
</dbReference>
<feature type="signal peptide" evidence="1">
    <location>
        <begin position="1"/>
        <end position="20"/>
    </location>
</feature>
<accession>A0A3D8QXV0</accession>
<proteinExistence type="predicted"/>
<dbReference type="OrthoDB" id="3446835at2759"/>
<dbReference type="EMBL" id="PDLM01000011">
    <property type="protein sequence ID" value="RDW66364.1"/>
    <property type="molecule type" value="Genomic_DNA"/>
</dbReference>
<evidence type="ECO:0000313" key="3">
    <source>
        <dbReference type="Proteomes" id="UP000256645"/>
    </source>
</evidence>